<accession>A0A938B3W4</accession>
<proteinExistence type="predicted"/>
<evidence type="ECO:0000313" key="1">
    <source>
        <dbReference type="EMBL" id="MBM3225479.1"/>
    </source>
</evidence>
<protein>
    <submittedName>
        <fullName evidence="1">Uncharacterized protein</fullName>
    </submittedName>
</protein>
<comment type="caution">
    <text evidence="1">The sequence shown here is derived from an EMBL/GenBank/DDBJ whole genome shotgun (WGS) entry which is preliminary data.</text>
</comment>
<name>A0A938B3W4_UNCTE</name>
<dbReference type="AlphaFoldDB" id="A0A938B3W4"/>
<evidence type="ECO:0000313" key="2">
    <source>
        <dbReference type="Proteomes" id="UP000712673"/>
    </source>
</evidence>
<reference evidence="1" key="1">
    <citation type="submission" date="2019-03" db="EMBL/GenBank/DDBJ databases">
        <title>Lake Tanganyika Metagenome-Assembled Genomes (MAGs).</title>
        <authorList>
            <person name="Tran P."/>
        </authorList>
    </citation>
    <scope>NUCLEOTIDE SEQUENCE</scope>
    <source>
        <strain evidence="1">K_DeepCast_65m_m2_066</strain>
    </source>
</reference>
<dbReference type="Pfam" id="PF19538">
    <property type="entry name" value="DUF6062"/>
    <property type="match status" value="1"/>
</dbReference>
<gene>
    <name evidence="1" type="ORF">FJZ47_16990</name>
</gene>
<dbReference type="EMBL" id="VGLS01000589">
    <property type="protein sequence ID" value="MBM3225479.1"/>
    <property type="molecule type" value="Genomic_DNA"/>
</dbReference>
<dbReference type="Proteomes" id="UP000712673">
    <property type="component" value="Unassembled WGS sequence"/>
</dbReference>
<organism evidence="1 2">
    <name type="scientific">Tectimicrobiota bacterium</name>
    <dbReference type="NCBI Taxonomy" id="2528274"/>
    <lineage>
        <taxon>Bacteria</taxon>
        <taxon>Pseudomonadati</taxon>
        <taxon>Nitrospinota/Tectimicrobiota group</taxon>
        <taxon>Candidatus Tectimicrobiota</taxon>
    </lineage>
</organism>
<dbReference type="InterPro" id="IPR045706">
    <property type="entry name" value="DUF6062"/>
</dbReference>
<sequence>MKAIVPMFKRRLARMTTAPPSTILLRLDWIEALQAPGCALCRLAQQKSLRYVDTLLQEAVTDVAQRDAWRAARGLCHSHAWMAVTIPHSAGCLALLYADVLGHDLAPLASLTATSPAPPRWRTRRALGQRLRDWLRSWEAPPACLVCGLWTEQERLYLQVLLDDWQEPELAQAFTAAHGLCWRHTQRLVGCGLSHRHIQAVLTAQAAHMQTLQQDLQEFIRKQDYRFASEAYGREADVWRRAVTFYVREPGAAGSESVY</sequence>